<dbReference type="GO" id="GO:0004620">
    <property type="term" value="F:phospholipase activity"/>
    <property type="evidence" value="ECO:0007669"/>
    <property type="project" value="InterPro"/>
</dbReference>
<comment type="similarity">
    <text evidence="1 7">Belongs to the phospholipase B-like family.</text>
</comment>
<feature type="signal peptide" evidence="7">
    <location>
        <begin position="1"/>
        <end position="17"/>
    </location>
</feature>
<keyword evidence="5 7" id="KW-0443">Lipid metabolism</keyword>
<sequence>MRFFTLLCALIASVSLAKQYSAVIDEQNGEIRVVSGTSRAACATISFTDTIEENGWGEIKIKTSKDCDNKYQALCAGYLEGYLDKERIWQHVSNIKAINFHGKPVPEGINTYIDAQIAYINKMVANPPKEEEQYWKYVGLMMTQLQGLTDGYNAAAAPGEEVPFREMYMHNADGDMETLLDIYRPDGHKYAEYLECSALVRMTEEGEITMGHATWRNYAAMLRRYKFYTFYYDKVETIVSFSSSPGFINSKDDFYVNKFGLGAMETTNAIYDDELYKACVPETVPSFIRSQVSNMLARSPKAWVDIFALHNSGTYNNQWMAIDLYGHGKKENVMWIVEQIPGLTIKKDVTSFLYDDGYWASYNIPYIPEIYEKSGYTKQPHTPDLDYYNCSRHNIFKRDAPNVKTMEDFKKILRQNHYKTDPLAEGNPKHTIASRYDLFEEKPRHFGSIDSKITSTSLHKKEMGVWAASGPSLDDCPPFSWSEWMKKHEAVQHLGHPDVFNFDYVYMNV</sequence>
<keyword evidence="3 7" id="KW-0378">Hydrolase</keyword>
<dbReference type="EC" id="3.1.1.-" evidence="7"/>
<keyword evidence="2 7" id="KW-0732">Signal</keyword>
<evidence type="ECO:0000313" key="8">
    <source>
        <dbReference type="EMBL" id="OAO11788.1"/>
    </source>
</evidence>
<dbReference type="GO" id="GO:0005576">
    <property type="term" value="C:extracellular region"/>
    <property type="evidence" value="ECO:0007669"/>
    <property type="project" value="TreeGrafter"/>
</dbReference>
<dbReference type="STRING" id="478820.A0A196S3R0"/>
<evidence type="ECO:0000256" key="2">
    <source>
        <dbReference type="ARBA" id="ARBA00022729"/>
    </source>
</evidence>
<comment type="function">
    <text evidence="7">Putative phospholipase.</text>
</comment>
<evidence type="ECO:0000256" key="7">
    <source>
        <dbReference type="RuleBase" id="RU364138"/>
    </source>
</evidence>
<proteinExistence type="inferred from homology"/>
<dbReference type="Pfam" id="PF04916">
    <property type="entry name" value="Phospholip_B"/>
    <property type="match status" value="1"/>
</dbReference>
<dbReference type="GO" id="GO:0009395">
    <property type="term" value="P:phospholipid catabolic process"/>
    <property type="evidence" value="ECO:0007669"/>
    <property type="project" value="TreeGrafter"/>
</dbReference>
<dbReference type="PANTHER" id="PTHR12370:SF25">
    <property type="entry name" value="PHOSPHOLIPASE B-LIKE PROTEIN G"/>
    <property type="match status" value="1"/>
</dbReference>
<gene>
    <name evidence="8" type="ORF">AV274_6540</name>
</gene>
<dbReference type="PANTHER" id="PTHR12370">
    <property type="entry name" value="PHOSPHOLIPASE B-RELATED"/>
    <property type="match status" value="1"/>
</dbReference>
<dbReference type="AlphaFoldDB" id="A0A196S3R0"/>
<evidence type="ECO:0000313" key="9">
    <source>
        <dbReference type="Proteomes" id="UP000078348"/>
    </source>
</evidence>
<keyword evidence="9" id="KW-1185">Reference proteome</keyword>
<evidence type="ECO:0000256" key="1">
    <source>
        <dbReference type="ARBA" id="ARBA00007835"/>
    </source>
</evidence>
<accession>A0A196S3R0</accession>
<organism evidence="8 9">
    <name type="scientific">Blastocystis sp. subtype 1 (strain ATCC 50177 / NandII)</name>
    <dbReference type="NCBI Taxonomy" id="478820"/>
    <lineage>
        <taxon>Eukaryota</taxon>
        <taxon>Sar</taxon>
        <taxon>Stramenopiles</taxon>
        <taxon>Bigyra</taxon>
        <taxon>Opalozoa</taxon>
        <taxon>Opalinata</taxon>
        <taxon>Blastocystidae</taxon>
        <taxon>Blastocystis</taxon>
    </lineage>
</organism>
<feature type="chain" id="PRO_5011330907" description="Phospholipase B-like" evidence="7">
    <location>
        <begin position="18"/>
        <end position="509"/>
    </location>
</feature>
<reference evidence="8 9" key="1">
    <citation type="submission" date="2016-05" db="EMBL/GenBank/DDBJ databases">
        <title>Nuclear genome of Blastocystis sp. subtype 1 NandII.</title>
        <authorList>
            <person name="Gentekaki E."/>
            <person name="Curtis B."/>
            <person name="Stairs C."/>
            <person name="Eme L."/>
            <person name="Herman E."/>
            <person name="Klimes V."/>
            <person name="Arias M.C."/>
            <person name="Elias M."/>
            <person name="Hilliou F."/>
            <person name="Klute M."/>
            <person name="Malik S.-B."/>
            <person name="Pightling A."/>
            <person name="Rachubinski R."/>
            <person name="Salas D."/>
            <person name="Schlacht A."/>
            <person name="Suga H."/>
            <person name="Archibald J."/>
            <person name="Ball S.G."/>
            <person name="Clark G."/>
            <person name="Dacks J."/>
            <person name="Van Der Giezen M."/>
            <person name="Tsaousis A."/>
            <person name="Roger A."/>
        </authorList>
    </citation>
    <scope>NUCLEOTIDE SEQUENCE [LARGE SCALE GENOMIC DNA]</scope>
    <source>
        <strain evidence="9">ATCC 50177 / NandII</strain>
    </source>
</reference>
<dbReference type="InterPro" id="IPR007000">
    <property type="entry name" value="PLipase_B-like"/>
</dbReference>
<protein>
    <recommendedName>
        <fullName evidence="7">Phospholipase B-like</fullName>
        <ecNumber evidence="7">3.1.1.-</ecNumber>
    </recommendedName>
</protein>
<keyword evidence="6" id="KW-0325">Glycoprotein</keyword>
<evidence type="ECO:0000256" key="5">
    <source>
        <dbReference type="ARBA" id="ARBA00023098"/>
    </source>
</evidence>
<evidence type="ECO:0000256" key="3">
    <source>
        <dbReference type="ARBA" id="ARBA00022801"/>
    </source>
</evidence>
<keyword evidence="4 7" id="KW-0442">Lipid degradation</keyword>
<evidence type="ECO:0000256" key="4">
    <source>
        <dbReference type="ARBA" id="ARBA00022963"/>
    </source>
</evidence>
<dbReference type="Proteomes" id="UP000078348">
    <property type="component" value="Unassembled WGS sequence"/>
</dbReference>
<dbReference type="OrthoDB" id="419508at2759"/>
<name>A0A196S3R0_BLAHN</name>
<dbReference type="Gene3D" id="3.60.60.30">
    <property type="match status" value="1"/>
</dbReference>
<evidence type="ECO:0000256" key="6">
    <source>
        <dbReference type="ARBA" id="ARBA00023180"/>
    </source>
</evidence>
<dbReference type="EMBL" id="LXWW01000579">
    <property type="protein sequence ID" value="OAO11788.1"/>
    <property type="molecule type" value="Genomic_DNA"/>
</dbReference>
<comment type="caution">
    <text evidence="8">The sequence shown here is derived from an EMBL/GenBank/DDBJ whole genome shotgun (WGS) entry which is preliminary data.</text>
</comment>